<sequence>MAEDDKRKRCEEVNKDMISSLPNVIIGHILSFLPTKDAMCTCILSKSWRELWRSLSNFDFDDRTWKSRIIFGNFMDRFFYVHNSRENSITKFRLRVHGNYPSSRLSQWIDAAIKDNIEELILWIYPDVHVPLPQRVFSCEKLVVLNLGCGIAIDLHGVAVRFSCLKVLHLEGLPMLDDLASIENLLAGSPVLEELKIEHVDCRSRNALRVCSSSLKRLTIRFTRIRYYRKDPGCRALTLDTPNLELLKLTDFVSEELNIQQLPCSLVEASVSVAFTHFFIIQVDTYIDMAVQFLRLIMPIVRILRLCETTMRILSNAVRKKLPCVEDLPNFQNLTRLEIEASGDCRWMVLHEILKCSVKLEVFILYKEKALTVQATDPPRWPSLVYLNSSVIPKWRNPEFAPQCMRSSLKVIECVDFEWDFSEIEMAEYFLKKALVLEKMAIRFGRGMTHNSKERVAKRLSGCDIGSEACRITFSSP</sequence>
<protein>
    <submittedName>
        <fullName evidence="2">F-box/LRR-repeat protein</fullName>
    </submittedName>
</protein>
<dbReference type="PANTHER" id="PTHR31900">
    <property type="entry name" value="F-BOX/RNI SUPERFAMILY PROTEIN-RELATED"/>
    <property type="match status" value="1"/>
</dbReference>
<dbReference type="InterPro" id="IPR036047">
    <property type="entry name" value="F-box-like_dom_sf"/>
</dbReference>
<dbReference type="AlphaFoldDB" id="A0A4U5NSJ0"/>
<dbReference type="Pfam" id="PF24758">
    <property type="entry name" value="LRR_At5g56370"/>
    <property type="match status" value="1"/>
</dbReference>
<dbReference type="InterPro" id="IPR032675">
    <property type="entry name" value="LRR_dom_sf"/>
</dbReference>
<dbReference type="InterPro" id="IPR001810">
    <property type="entry name" value="F-box_dom"/>
</dbReference>
<dbReference type="CDD" id="cd22160">
    <property type="entry name" value="F-box_AtFBL13-like"/>
    <property type="match status" value="1"/>
</dbReference>
<dbReference type="Gene3D" id="1.20.1280.50">
    <property type="match status" value="1"/>
</dbReference>
<dbReference type="PANTHER" id="PTHR31900:SF34">
    <property type="entry name" value="EMB|CAB62440.1-RELATED"/>
    <property type="match status" value="1"/>
</dbReference>
<dbReference type="SUPFAM" id="SSF52047">
    <property type="entry name" value="RNI-like"/>
    <property type="match status" value="1"/>
</dbReference>
<accession>A0A4U5NSJ0</accession>
<dbReference type="PROSITE" id="PS50181">
    <property type="entry name" value="FBOX"/>
    <property type="match status" value="1"/>
</dbReference>
<dbReference type="SUPFAM" id="SSF81383">
    <property type="entry name" value="F-box domain"/>
    <property type="match status" value="1"/>
</dbReference>
<dbReference type="EMBL" id="RCHU01000922">
    <property type="protein sequence ID" value="TKR86222.1"/>
    <property type="molecule type" value="Genomic_DNA"/>
</dbReference>
<reference evidence="2" key="1">
    <citation type="submission" date="2018-10" db="EMBL/GenBank/DDBJ databases">
        <title>Population genomic analysis revealed the cold adaptation of white poplar.</title>
        <authorList>
            <person name="Liu Y.-J."/>
        </authorList>
    </citation>
    <scope>NUCLEOTIDE SEQUENCE [LARGE SCALE GENOMIC DNA]</scope>
    <source>
        <strain evidence="2">PAL-ZL1</strain>
    </source>
</reference>
<dbReference type="InterPro" id="IPR055411">
    <property type="entry name" value="LRR_FXL15/At3g58940/PEG3-like"/>
</dbReference>
<proteinExistence type="predicted"/>
<organism evidence="2">
    <name type="scientific">Populus alba</name>
    <name type="common">White poplar</name>
    <dbReference type="NCBI Taxonomy" id="43335"/>
    <lineage>
        <taxon>Eukaryota</taxon>
        <taxon>Viridiplantae</taxon>
        <taxon>Streptophyta</taxon>
        <taxon>Embryophyta</taxon>
        <taxon>Tracheophyta</taxon>
        <taxon>Spermatophyta</taxon>
        <taxon>Magnoliopsida</taxon>
        <taxon>eudicotyledons</taxon>
        <taxon>Gunneridae</taxon>
        <taxon>Pentapetalae</taxon>
        <taxon>rosids</taxon>
        <taxon>fabids</taxon>
        <taxon>Malpighiales</taxon>
        <taxon>Salicaceae</taxon>
        <taxon>Saliceae</taxon>
        <taxon>Populus</taxon>
    </lineage>
</organism>
<name>A0A4U5NSJ0_POPAL</name>
<feature type="domain" description="F-box" evidence="1">
    <location>
        <begin position="15"/>
        <end position="68"/>
    </location>
</feature>
<gene>
    <name evidence="2" type="ORF">D5086_0000241250</name>
</gene>
<evidence type="ECO:0000259" key="1">
    <source>
        <dbReference type="PROSITE" id="PS50181"/>
    </source>
</evidence>
<dbReference type="InterPro" id="IPR050232">
    <property type="entry name" value="FBL13/AtMIF1-like"/>
</dbReference>
<dbReference type="SMART" id="SM00579">
    <property type="entry name" value="FBD"/>
    <property type="match status" value="1"/>
</dbReference>
<dbReference type="STRING" id="43335.A0A4U5NSJ0"/>
<dbReference type="SMART" id="SM00256">
    <property type="entry name" value="FBOX"/>
    <property type="match status" value="1"/>
</dbReference>
<dbReference type="InterPro" id="IPR053781">
    <property type="entry name" value="F-box_AtFBL13-like"/>
</dbReference>
<comment type="caution">
    <text evidence="2">The sequence shown here is derived from an EMBL/GenBank/DDBJ whole genome shotgun (WGS) entry which is preliminary data.</text>
</comment>
<evidence type="ECO:0000313" key="2">
    <source>
        <dbReference type="EMBL" id="TKR86222.1"/>
    </source>
</evidence>
<dbReference type="Pfam" id="PF00646">
    <property type="entry name" value="F-box"/>
    <property type="match status" value="1"/>
</dbReference>
<dbReference type="Gene3D" id="3.80.10.10">
    <property type="entry name" value="Ribonuclease Inhibitor"/>
    <property type="match status" value="1"/>
</dbReference>
<dbReference type="Pfam" id="PF08387">
    <property type="entry name" value="FBD"/>
    <property type="match status" value="1"/>
</dbReference>
<dbReference type="InterPro" id="IPR006566">
    <property type="entry name" value="FBD"/>
</dbReference>